<feature type="region of interest" description="Disordered" evidence="1">
    <location>
        <begin position="1"/>
        <end position="29"/>
    </location>
</feature>
<name>A0ABP9FFS1_9ACTN</name>
<dbReference type="Proteomes" id="UP001501521">
    <property type="component" value="Unassembled WGS sequence"/>
</dbReference>
<evidence type="ECO:0000313" key="2">
    <source>
        <dbReference type="EMBL" id="GAA4900814.1"/>
    </source>
</evidence>
<reference evidence="3" key="1">
    <citation type="journal article" date="2019" name="Int. J. Syst. Evol. Microbiol.">
        <title>The Global Catalogue of Microorganisms (GCM) 10K type strain sequencing project: providing services to taxonomists for standard genome sequencing and annotation.</title>
        <authorList>
            <consortium name="The Broad Institute Genomics Platform"/>
            <consortium name="The Broad Institute Genome Sequencing Center for Infectious Disease"/>
            <person name="Wu L."/>
            <person name="Ma J."/>
        </authorList>
    </citation>
    <scope>NUCLEOTIDE SEQUENCE [LARGE SCALE GENOMIC DNA]</scope>
    <source>
        <strain evidence="3">JCM 19125</strain>
    </source>
</reference>
<protein>
    <submittedName>
        <fullName evidence="2">Uncharacterized protein</fullName>
    </submittedName>
</protein>
<proteinExistence type="predicted"/>
<evidence type="ECO:0000313" key="3">
    <source>
        <dbReference type="Proteomes" id="UP001501521"/>
    </source>
</evidence>
<organism evidence="2 3">
    <name type="scientific">Tessaracoccus lubricantis</name>
    <dbReference type="NCBI Taxonomy" id="545543"/>
    <lineage>
        <taxon>Bacteria</taxon>
        <taxon>Bacillati</taxon>
        <taxon>Actinomycetota</taxon>
        <taxon>Actinomycetes</taxon>
        <taxon>Propionibacteriales</taxon>
        <taxon>Propionibacteriaceae</taxon>
        <taxon>Tessaracoccus</taxon>
    </lineage>
</organism>
<comment type="caution">
    <text evidence="2">The sequence shown here is derived from an EMBL/GenBank/DDBJ whole genome shotgun (WGS) entry which is preliminary data.</text>
</comment>
<keyword evidence="3" id="KW-1185">Reference proteome</keyword>
<sequence>MVPMAASAVNGSPLRLPWPGRSGARQVQPRAVSRLTCGSYMLDDVRRPWTNTTERLMTPTLRTRAPAPHRGRARARFRRW</sequence>
<dbReference type="EMBL" id="BAABLV010000031">
    <property type="protein sequence ID" value="GAA4900814.1"/>
    <property type="molecule type" value="Genomic_DNA"/>
</dbReference>
<gene>
    <name evidence="2" type="ORF">GCM10025789_19230</name>
</gene>
<evidence type="ECO:0000256" key="1">
    <source>
        <dbReference type="SAM" id="MobiDB-lite"/>
    </source>
</evidence>
<accession>A0ABP9FFS1</accession>